<dbReference type="Proteomes" id="UP001059041">
    <property type="component" value="Linkage Group LG14"/>
</dbReference>
<reference evidence="1" key="1">
    <citation type="submission" date="2021-02" db="EMBL/GenBank/DDBJ databases">
        <title>Comparative genomics reveals that relaxation of natural selection precedes convergent phenotypic evolution of cavefish.</title>
        <authorList>
            <person name="Peng Z."/>
        </authorList>
    </citation>
    <scope>NUCLEOTIDE SEQUENCE</scope>
    <source>
        <tissue evidence="1">Muscle</tissue>
    </source>
</reference>
<protein>
    <submittedName>
        <fullName evidence="1">Uncharacterized protein</fullName>
    </submittedName>
</protein>
<keyword evidence="2" id="KW-1185">Reference proteome</keyword>
<evidence type="ECO:0000313" key="1">
    <source>
        <dbReference type="EMBL" id="KAI7800842.1"/>
    </source>
</evidence>
<dbReference type="AlphaFoldDB" id="A0A9W7TRH7"/>
<accession>A0A9W7TRH7</accession>
<sequence>MRVDPEDRNRAFYQLKQSNIWREDLGGCSCVECGREGSQKKVCCCLKDSGASRLCSPVGPNAGRSGLRKLQALCSTLPSLSLRAAELQFTSAAQSVSWPSSVGGWSQSSTEYLRQHGGPLQTEWNLYHMYQASQECVAHRLNQRKELQKAQWKAVSENRNLCVRERGMNLSSAIFWLSVQPRPIPPVEQTQRSLLADLQQFFTGKLYVVVYQLKLPAEELLWLALSWHIRGGNPEVKALWVKARILPDR</sequence>
<organism evidence="1 2">
    <name type="scientific">Triplophysa rosa</name>
    <name type="common">Cave loach</name>
    <dbReference type="NCBI Taxonomy" id="992332"/>
    <lineage>
        <taxon>Eukaryota</taxon>
        <taxon>Metazoa</taxon>
        <taxon>Chordata</taxon>
        <taxon>Craniata</taxon>
        <taxon>Vertebrata</taxon>
        <taxon>Euteleostomi</taxon>
        <taxon>Actinopterygii</taxon>
        <taxon>Neopterygii</taxon>
        <taxon>Teleostei</taxon>
        <taxon>Ostariophysi</taxon>
        <taxon>Cypriniformes</taxon>
        <taxon>Nemacheilidae</taxon>
        <taxon>Triplophysa</taxon>
    </lineage>
</organism>
<dbReference type="EMBL" id="JAFHDT010000014">
    <property type="protein sequence ID" value="KAI7800842.1"/>
    <property type="molecule type" value="Genomic_DNA"/>
</dbReference>
<comment type="caution">
    <text evidence="1">The sequence shown here is derived from an EMBL/GenBank/DDBJ whole genome shotgun (WGS) entry which is preliminary data.</text>
</comment>
<name>A0A9W7TRH7_TRIRA</name>
<gene>
    <name evidence="1" type="ORF">IRJ41_013453</name>
</gene>
<proteinExistence type="predicted"/>
<evidence type="ECO:0000313" key="2">
    <source>
        <dbReference type="Proteomes" id="UP001059041"/>
    </source>
</evidence>